<keyword evidence="3" id="KW-0645">Protease</keyword>
<keyword evidence="2" id="KW-0031">Aminopeptidase</keyword>
<dbReference type="GO" id="GO:0030145">
    <property type="term" value="F:manganese ion binding"/>
    <property type="evidence" value="ECO:0007669"/>
    <property type="project" value="InterPro"/>
</dbReference>
<dbReference type="InterPro" id="IPR000819">
    <property type="entry name" value="Peptidase_M17_C"/>
</dbReference>
<dbReference type="GO" id="GO:0070006">
    <property type="term" value="F:metalloaminopeptidase activity"/>
    <property type="evidence" value="ECO:0007669"/>
    <property type="project" value="InterPro"/>
</dbReference>
<name>A0A6J7KDI7_9ZZZZ</name>
<dbReference type="PANTHER" id="PTHR11963:SF23">
    <property type="entry name" value="CYTOSOL AMINOPEPTIDASE"/>
    <property type="match status" value="1"/>
</dbReference>
<reference evidence="6" key="1">
    <citation type="submission" date="2020-05" db="EMBL/GenBank/DDBJ databases">
        <authorList>
            <person name="Chiriac C."/>
            <person name="Salcher M."/>
            <person name="Ghai R."/>
            <person name="Kavagutti S V."/>
        </authorList>
    </citation>
    <scope>NUCLEOTIDE SEQUENCE</scope>
</reference>
<gene>
    <name evidence="6" type="ORF">UFOPK3564_03557</name>
</gene>
<dbReference type="GO" id="GO:0005737">
    <property type="term" value="C:cytoplasm"/>
    <property type="evidence" value="ECO:0007669"/>
    <property type="project" value="InterPro"/>
</dbReference>
<proteinExistence type="inferred from homology"/>
<evidence type="ECO:0000256" key="3">
    <source>
        <dbReference type="ARBA" id="ARBA00022670"/>
    </source>
</evidence>
<dbReference type="EMBL" id="CAFBMK010000357">
    <property type="protein sequence ID" value="CAB4952272.1"/>
    <property type="molecule type" value="Genomic_DNA"/>
</dbReference>
<dbReference type="SUPFAM" id="SSF53187">
    <property type="entry name" value="Zn-dependent exopeptidases"/>
    <property type="match status" value="1"/>
</dbReference>
<accession>A0A6J7KDI7</accession>
<organism evidence="6">
    <name type="scientific">freshwater metagenome</name>
    <dbReference type="NCBI Taxonomy" id="449393"/>
    <lineage>
        <taxon>unclassified sequences</taxon>
        <taxon>metagenomes</taxon>
        <taxon>ecological metagenomes</taxon>
    </lineage>
</organism>
<dbReference type="Gene3D" id="3.40.630.10">
    <property type="entry name" value="Zn peptidases"/>
    <property type="match status" value="1"/>
</dbReference>
<evidence type="ECO:0000259" key="5">
    <source>
        <dbReference type="PROSITE" id="PS00631"/>
    </source>
</evidence>
<evidence type="ECO:0000256" key="1">
    <source>
        <dbReference type="ARBA" id="ARBA00009528"/>
    </source>
</evidence>
<dbReference type="InterPro" id="IPR011356">
    <property type="entry name" value="Leucine_aapep/pepB"/>
</dbReference>
<protein>
    <submittedName>
        <fullName evidence="6">Unannotated protein</fullName>
    </submittedName>
</protein>
<evidence type="ECO:0000256" key="4">
    <source>
        <dbReference type="ARBA" id="ARBA00022801"/>
    </source>
</evidence>
<dbReference type="AlphaFoldDB" id="A0A6J7KDI7"/>
<comment type="similarity">
    <text evidence="1">Belongs to the peptidase M17 family.</text>
</comment>
<keyword evidence="4" id="KW-0378">Hydrolase</keyword>
<dbReference type="Pfam" id="PF00883">
    <property type="entry name" value="Peptidase_M17"/>
    <property type="match status" value="1"/>
</dbReference>
<evidence type="ECO:0000313" key="6">
    <source>
        <dbReference type="EMBL" id="CAB4952272.1"/>
    </source>
</evidence>
<dbReference type="PANTHER" id="PTHR11963">
    <property type="entry name" value="LEUCINE AMINOPEPTIDASE-RELATED"/>
    <property type="match status" value="1"/>
</dbReference>
<dbReference type="GO" id="GO:0006508">
    <property type="term" value="P:proteolysis"/>
    <property type="evidence" value="ECO:0007669"/>
    <property type="project" value="UniProtKB-KW"/>
</dbReference>
<evidence type="ECO:0000256" key="2">
    <source>
        <dbReference type="ARBA" id="ARBA00022438"/>
    </source>
</evidence>
<dbReference type="PRINTS" id="PR00481">
    <property type="entry name" value="LAMNOPPTDASE"/>
</dbReference>
<dbReference type="PROSITE" id="PS00631">
    <property type="entry name" value="CYTOSOL_AP"/>
    <property type="match status" value="1"/>
</dbReference>
<feature type="domain" description="Cytosol aminopeptidase" evidence="5">
    <location>
        <begin position="47"/>
        <end position="54"/>
    </location>
</feature>
<sequence>MEAIARLRLPVRVLAVVCATENLVNGSAMKPDDVFTAKNGTTVEITNTDAEGRLVLADGLTYALELGAERLVDIATLTGGVVTALGTSHAGLMGRDDGWLGEVTGAGEATGERVWRLPLEDAHRELLKSRLADLTNSGGRVAHPIQGAAFLERFTGDVPWAHVDMAALSHDLPRKYLAKGPSGWGVRLLTATAARLGG</sequence>